<dbReference type="AlphaFoldDB" id="A0A1T4SBR0"/>
<organism evidence="2 3">
    <name type="scientific">Vibrio cincinnatiensis DSM 19608</name>
    <dbReference type="NCBI Taxonomy" id="1123491"/>
    <lineage>
        <taxon>Bacteria</taxon>
        <taxon>Pseudomonadati</taxon>
        <taxon>Pseudomonadota</taxon>
        <taxon>Gammaproteobacteria</taxon>
        <taxon>Vibrionales</taxon>
        <taxon>Vibrionaceae</taxon>
        <taxon>Vibrio</taxon>
    </lineage>
</organism>
<dbReference type="EMBL" id="FUXB01000022">
    <property type="protein sequence ID" value="SKA25617.1"/>
    <property type="molecule type" value="Genomic_DNA"/>
</dbReference>
<evidence type="ECO:0000313" key="3">
    <source>
        <dbReference type="Proteomes" id="UP000190834"/>
    </source>
</evidence>
<sequence>MVLDKDYAMNNGALSIETNASLILYVLDTYHIDLHTQKSNQQGQQIVLGNFETLKSYLMI</sequence>
<protein>
    <recommendedName>
        <fullName evidence="1">DNA-binding transcriptional repressor CapW C-terminal dimerisation domain-containing protein</fullName>
    </recommendedName>
</protein>
<evidence type="ECO:0000259" key="1">
    <source>
        <dbReference type="Pfam" id="PF26107"/>
    </source>
</evidence>
<accession>A0A1T4SBR0</accession>
<keyword evidence="3" id="KW-1185">Reference proteome</keyword>
<feature type="domain" description="DNA-binding transcriptional repressor CapW C-terminal dimerisation" evidence="1">
    <location>
        <begin position="3"/>
        <end position="53"/>
    </location>
</feature>
<name>A0A1T4SBR0_VIBCI</name>
<dbReference type="STRING" id="1123491.SAMN02745782_03158"/>
<dbReference type="Proteomes" id="UP000190834">
    <property type="component" value="Unassembled WGS sequence"/>
</dbReference>
<dbReference type="Pfam" id="PF26107">
    <property type="entry name" value="BrxR_CTD"/>
    <property type="match status" value="1"/>
</dbReference>
<evidence type="ECO:0000313" key="2">
    <source>
        <dbReference type="EMBL" id="SKA25617.1"/>
    </source>
</evidence>
<proteinExistence type="predicted"/>
<gene>
    <name evidence="2" type="ORF">SAMN02745782_03158</name>
</gene>
<dbReference type="InterPro" id="IPR059020">
    <property type="entry name" value="CapW_CTD"/>
</dbReference>
<reference evidence="3" key="1">
    <citation type="submission" date="2017-02" db="EMBL/GenBank/DDBJ databases">
        <authorList>
            <person name="Varghese N."/>
            <person name="Submissions S."/>
        </authorList>
    </citation>
    <scope>NUCLEOTIDE SEQUENCE [LARGE SCALE GENOMIC DNA]</scope>
    <source>
        <strain evidence="3">DSM 19608</strain>
    </source>
</reference>